<evidence type="ECO:0000313" key="2">
    <source>
        <dbReference type="Proteomes" id="UP001159363"/>
    </source>
</evidence>
<name>A0ABQ9G7Z9_9NEOP</name>
<organism evidence="1 2">
    <name type="scientific">Dryococelus australis</name>
    <dbReference type="NCBI Taxonomy" id="614101"/>
    <lineage>
        <taxon>Eukaryota</taxon>
        <taxon>Metazoa</taxon>
        <taxon>Ecdysozoa</taxon>
        <taxon>Arthropoda</taxon>
        <taxon>Hexapoda</taxon>
        <taxon>Insecta</taxon>
        <taxon>Pterygota</taxon>
        <taxon>Neoptera</taxon>
        <taxon>Polyneoptera</taxon>
        <taxon>Phasmatodea</taxon>
        <taxon>Verophasmatodea</taxon>
        <taxon>Anareolatae</taxon>
        <taxon>Phasmatidae</taxon>
        <taxon>Eurycanthinae</taxon>
        <taxon>Dryococelus</taxon>
    </lineage>
</organism>
<keyword evidence="2" id="KW-1185">Reference proteome</keyword>
<comment type="caution">
    <text evidence="1">The sequence shown here is derived from an EMBL/GenBank/DDBJ whole genome shotgun (WGS) entry which is preliminary data.</text>
</comment>
<dbReference type="Proteomes" id="UP001159363">
    <property type="component" value="Chromosome 13"/>
</dbReference>
<protein>
    <submittedName>
        <fullName evidence="1">Uncharacterized protein</fullName>
    </submittedName>
</protein>
<gene>
    <name evidence="1" type="ORF">PR048_030106</name>
</gene>
<proteinExistence type="predicted"/>
<evidence type="ECO:0000313" key="1">
    <source>
        <dbReference type="EMBL" id="KAJ8868568.1"/>
    </source>
</evidence>
<accession>A0ABQ9G7Z9</accession>
<reference evidence="1 2" key="1">
    <citation type="submission" date="2023-02" db="EMBL/GenBank/DDBJ databases">
        <title>LHISI_Scaffold_Assembly.</title>
        <authorList>
            <person name="Stuart O.P."/>
            <person name="Cleave R."/>
            <person name="Magrath M.J.L."/>
            <person name="Mikheyev A.S."/>
        </authorList>
    </citation>
    <scope>NUCLEOTIDE SEQUENCE [LARGE SCALE GENOMIC DNA]</scope>
    <source>
        <strain evidence="1">Daus_M_001</strain>
        <tissue evidence="1">Leg muscle</tissue>
    </source>
</reference>
<dbReference type="EMBL" id="JARBHB010000014">
    <property type="protein sequence ID" value="KAJ8868568.1"/>
    <property type="molecule type" value="Genomic_DNA"/>
</dbReference>
<sequence length="166" mass="18989">MLFTMIDGKCVTQYRQHFPCVASCVEKRPRILTTLIRYYGGNKLILSWTLYVYIAYNDIRLFECILHLSYKLTIGKWQAHSDEEETICELGLIVDRPKPGNGSDNDGNTARVTGVDVPLVKISHVILQAISSGHEINFNSFHDYPIETAMLYIQPYSWYSVPTSVH</sequence>